<evidence type="ECO:0000256" key="5">
    <source>
        <dbReference type="SAM" id="SignalP"/>
    </source>
</evidence>
<keyword evidence="2 3" id="KW-1015">Disulfide bond</keyword>
<keyword evidence="4" id="KW-1133">Transmembrane helix</keyword>
<dbReference type="InterPro" id="IPR055355">
    <property type="entry name" value="ZP-C"/>
</dbReference>
<feature type="disulfide bond" evidence="3">
    <location>
        <begin position="135"/>
        <end position="145"/>
    </location>
</feature>
<dbReference type="InterPro" id="IPR042235">
    <property type="entry name" value="ZP-C_dom"/>
</dbReference>
<dbReference type="Pfam" id="PF00530">
    <property type="entry name" value="SRCR"/>
    <property type="match status" value="1"/>
</dbReference>
<dbReference type="SUPFAM" id="SSF56487">
    <property type="entry name" value="SRCR-like"/>
    <property type="match status" value="1"/>
</dbReference>
<dbReference type="AlphaFoldDB" id="A0A210QZN7"/>
<organism evidence="8 9">
    <name type="scientific">Mizuhopecten yessoensis</name>
    <name type="common">Japanese scallop</name>
    <name type="synonym">Patinopecten yessoensis</name>
    <dbReference type="NCBI Taxonomy" id="6573"/>
    <lineage>
        <taxon>Eukaryota</taxon>
        <taxon>Metazoa</taxon>
        <taxon>Spiralia</taxon>
        <taxon>Lophotrochozoa</taxon>
        <taxon>Mollusca</taxon>
        <taxon>Bivalvia</taxon>
        <taxon>Autobranchia</taxon>
        <taxon>Pteriomorphia</taxon>
        <taxon>Pectinida</taxon>
        <taxon>Pectinoidea</taxon>
        <taxon>Pectinidae</taxon>
        <taxon>Mizuhopecten</taxon>
    </lineage>
</organism>
<feature type="transmembrane region" description="Helical" evidence="4">
    <location>
        <begin position="511"/>
        <end position="531"/>
    </location>
</feature>
<dbReference type="PANTHER" id="PTHR14002:SF38">
    <property type="entry name" value="CUB AND ZONA PELLUCIDA-LIKE DOMAIN-CONTAINING PROTEIN 1"/>
    <property type="match status" value="1"/>
</dbReference>
<keyword evidence="9" id="KW-1185">Reference proteome</keyword>
<dbReference type="Pfam" id="PF00100">
    <property type="entry name" value="Zona_pellucida"/>
    <property type="match status" value="1"/>
</dbReference>
<evidence type="ECO:0000256" key="2">
    <source>
        <dbReference type="ARBA" id="ARBA00023157"/>
    </source>
</evidence>
<sequence length="545" mass="62386">MDTVSYLISLTFLSLVSAYWETTEPITEHVTAGTTGYTAGSIQDITTVAYDSSPGGAITIDKGTSFRLDGNRLEVHHNGRWGTVCDDGFTPETTRIICKSIYGEWPSYQRFYNQQSSGQSTISPPYQIWLDQLQCRDTLYYGITCSANHWGDNDCSHHEDVFIECQFSNHYEYTTEYNTATAAMNSAAPHYSSDMYVSSITVGCDPGAWNIMIYLPDLYKRHSDFDPSDIYLGRPGCQGYRYGNYLRIDQQYSNCDTYHFMTTNTVEYTNTLVYAYRDANYKFIIRDYRFRIDVHCDMATHETVSQHFIQTHNQVRMRSSNPQISNTGHYNIRMAFYRDSGYQQQIYGNPLTVHIREDIYVSVTTPLSDYDVKMSVETCYTLPSPGAGDKLKLYLIKNGCTSDVSAHIIYRSSHETRFVFRDFEYSVDQDNLYLFCTAKFCNVTDYSSACDQSCHRIKRETVQSASEAHVKRAETSDVLRLSKGRSRRDVRNLEDTETSGHAQYISVDDHLFIAVIVSAVGISMIAIFVAIRRYRKPRSKPIDTI</sequence>
<comment type="caution">
    <text evidence="3">Lacks conserved residue(s) required for the propagation of feature annotation.</text>
</comment>
<accession>A0A210QZN7</accession>
<dbReference type="PANTHER" id="PTHR14002">
    <property type="entry name" value="ENDOGLIN/TGF-BETA RECEPTOR TYPE III"/>
    <property type="match status" value="1"/>
</dbReference>
<feature type="domain" description="ZP" evidence="7">
    <location>
        <begin position="203"/>
        <end position="457"/>
    </location>
</feature>
<dbReference type="STRING" id="6573.A0A210QZN7"/>
<proteinExistence type="predicted"/>
<evidence type="ECO:0000259" key="6">
    <source>
        <dbReference type="PROSITE" id="PS50287"/>
    </source>
</evidence>
<dbReference type="InterPro" id="IPR036772">
    <property type="entry name" value="SRCR-like_dom_sf"/>
</dbReference>
<keyword evidence="4" id="KW-0812">Transmembrane</keyword>
<evidence type="ECO:0000256" key="1">
    <source>
        <dbReference type="ARBA" id="ARBA00022729"/>
    </source>
</evidence>
<feature type="chain" id="PRO_5012668107" evidence="5">
    <location>
        <begin position="19"/>
        <end position="545"/>
    </location>
</feature>
<dbReference type="Gene3D" id="2.60.40.3210">
    <property type="entry name" value="Zona pellucida, ZP-N domain"/>
    <property type="match status" value="1"/>
</dbReference>
<evidence type="ECO:0000256" key="3">
    <source>
        <dbReference type="PROSITE-ProRule" id="PRU00196"/>
    </source>
</evidence>
<feature type="domain" description="SRCR" evidence="6">
    <location>
        <begin position="58"/>
        <end position="166"/>
    </location>
</feature>
<dbReference type="InterPro" id="IPR001190">
    <property type="entry name" value="SRCR"/>
</dbReference>
<feature type="signal peptide" evidence="5">
    <location>
        <begin position="1"/>
        <end position="18"/>
    </location>
</feature>
<dbReference type="GO" id="GO:0016020">
    <property type="term" value="C:membrane"/>
    <property type="evidence" value="ECO:0007669"/>
    <property type="project" value="InterPro"/>
</dbReference>
<reference evidence="8 9" key="1">
    <citation type="journal article" date="2017" name="Nat. Ecol. Evol.">
        <title>Scallop genome provides insights into evolution of bilaterian karyotype and development.</title>
        <authorList>
            <person name="Wang S."/>
            <person name="Zhang J."/>
            <person name="Jiao W."/>
            <person name="Li J."/>
            <person name="Xun X."/>
            <person name="Sun Y."/>
            <person name="Guo X."/>
            <person name="Huan P."/>
            <person name="Dong B."/>
            <person name="Zhang L."/>
            <person name="Hu X."/>
            <person name="Sun X."/>
            <person name="Wang J."/>
            <person name="Zhao C."/>
            <person name="Wang Y."/>
            <person name="Wang D."/>
            <person name="Huang X."/>
            <person name="Wang R."/>
            <person name="Lv J."/>
            <person name="Li Y."/>
            <person name="Zhang Z."/>
            <person name="Liu B."/>
            <person name="Lu W."/>
            <person name="Hui Y."/>
            <person name="Liang J."/>
            <person name="Zhou Z."/>
            <person name="Hou R."/>
            <person name="Li X."/>
            <person name="Liu Y."/>
            <person name="Li H."/>
            <person name="Ning X."/>
            <person name="Lin Y."/>
            <person name="Zhao L."/>
            <person name="Xing Q."/>
            <person name="Dou J."/>
            <person name="Li Y."/>
            <person name="Mao J."/>
            <person name="Guo H."/>
            <person name="Dou H."/>
            <person name="Li T."/>
            <person name="Mu C."/>
            <person name="Jiang W."/>
            <person name="Fu Q."/>
            <person name="Fu X."/>
            <person name="Miao Y."/>
            <person name="Liu J."/>
            <person name="Yu Q."/>
            <person name="Li R."/>
            <person name="Liao H."/>
            <person name="Li X."/>
            <person name="Kong Y."/>
            <person name="Jiang Z."/>
            <person name="Chourrout D."/>
            <person name="Li R."/>
            <person name="Bao Z."/>
        </authorList>
    </citation>
    <scope>NUCLEOTIDE SEQUENCE [LARGE SCALE GENOMIC DNA]</scope>
    <source>
        <strain evidence="8 9">PY_sf001</strain>
    </source>
</reference>
<dbReference type="Gene3D" id="3.10.250.10">
    <property type="entry name" value="SRCR-like domain"/>
    <property type="match status" value="1"/>
</dbReference>
<evidence type="ECO:0000313" key="9">
    <source>
        <dbReference type="Proteomes" id="UP000242188"/>
    </source>
</evidence>
<dbReference type="SMART" id="SM00241">
    <property type="entry name" value="ZP"/>
    <property type="match status" value="1"/>
</dbReference>
<evidence type="ECO:0000259" key="7">
    <source>
        <dbReference type="PROSITE" id="PS51034"/>
    </source>
</evidence>
<comment type="caution">
    <text evidence="8">The sequence shown here is derived from an EMBL/GenBank/DDBJ whole genome shotgun (WGS) entry which is preliminary data.</text>
</comment>
<evidence type="ECO:0000313" key="8">
    <source>
        <dbReference type="EMBL" id="OWF54229.1"/>
    </source>
</evidence>
<dbReference type="EMBL" id="NEDP02001138">
    <property type="protein sequence ID" value="OWF54229.1"/>
    <property type="molecule type" value="Genomic_DNA"/>
</dbReference>
<keyword evidence="4" id="KW-0472">Membrane</keyword>
<dbReference type="OrthoDB" id="6102859at2759"/>
<dbReference type="InterPro" id="IPR001507">
    <property type="entry name" value="ZP_dom"/>
</dbReference>
<gene>
    <name evidence="8" type="ORF">KP79_PYT22976</name>
</gene>
<protein>
    <submittedName>
        <fullName evidence="8">CUB and zona pellucida-like domain-containing protein 1</fullName>
    </submittedName>
</protein>
<evidence type="ECO:0000256" key="4">
    <source>
        <dbReference type="SAM" id="Phobius"/>
    </source>
</evidence>
<dbReference type="SMART" id="SM00202">
    <property type="entry name" value="SR"/>
    <property type="match status" value="1"/>
</dbReference>
<dbReference type="Gene3D" id="2.60.40.4100">
    <property type="entry name" value="Zona pellucida, ZP-C domain"/>
    <property type="match status" value="1"/>
</dbReference>
<dbReference type="PROSITE" id="PS51034">
    <property type="entry name" value="ZP_2"/>
    <property type="match status" value="1"/>
</dbReference>
<name>A0A210QZN7_MIZYE</name>
<dbReference type="Proteomes" id="UP000242188">
    <property type="component" value="Unassembled WGS sequence"/>
</dbReference>
<keyword evidence="1 5" id="KW-0732">Signal</keyword>
<dbReference type="PROSITE" id="PS50287">
    <property type="entry name" value="SRCR_2"/>
    <property type="match status" value="1"/>
</dbReference>